<dbReference type="AlphaFoldDB" id="A0A6G4XS38"/>
<dbReference type="GO" id="GO:0016740">
    <property type="term" value="F:transferase activity"/>
    <property type="evidence" value="ECO:0007669"/>
    <property type="project" value="UniProtKB-KW"/>
</dbReference>
<dbReference type="Gene3D" id="3.75.10.10">
    <property type="entry name" value="L-arginine/glycine Amidinotransferase, Chain A"/>
    <property type="match status" value="1"/>
</dbReference>
<evidence type="ECO:0000313" key="2">
    <source>
        <dbReference type="Proteomes" id="UP000481109"/>
    </source>
</evidence>
<reference evidence="1 2" key="1">
    <citation type="submission" date="2020-02" db="EMBL/GenBank/DDBJ databases">
        <title>Whole-genome analyses of novel actinobacteria.</title>
        <authorList>
            <person name="Sahin N."/>
            <person name="Tokatli A."/>
        </authorList>
    </citation>
    <scope>NUCLEOTIDE SEQUENCE [LARGE SCALE GENOMIC DNA]</scope>
    <source>
        <strain evidence="1 2">YC504</strain>
    </source>
</reference>
<protein>
    <submittedName>
        <fullName evidence="1">Amidinotransferase</fullName>
    </submittedName>
</protein>
<accession>A0A6G4XS38</accession>
<dbReference type="SUPFAM" id="SSF55909">
    <property type="entry name" value="Pentein"/>
    <property type="match status" value="1"/>
</dbReference>
<keyword evidence="1" id="KW-0808">Transferase</keyword>
<dbReference type="NCBIfam" id="NF045659">
    <property type="entry name" value="DiMArgaseDdahMtb"/>
    <property type="match status" value="1"/>
</dbReference>
<sequence>MPRSARPRRYLMCPPEHFKVTYSINPWMDPHKPVDVPLALAQWELLRDRYRALGHTVEELTPHAGLPDMVFSANGATVIDGRVLGAQFAHAERAEEAAEHLAWFRAHGFTDVTEPTHINEGEGDFAVTSSWILAGRGFRASPLSHGEAQEFFGRPVIGLDLVDPRYYHLDTALAVLDDAADDVMYYPGAFSPGSRAVLRRLFPDALIASEADAVALGMNAVSDGRHVLLPQGAVGLFEPLRERGYEPIGMDLGELLKGGGSVKCCTQELRP</sequence>
<comment type="caution">
    <text evidence="1">The sequence shown here is derived from an EMBL/GenBank/DDBJ whole genome shotgun (WGS) entry which is preliminary data.</text>
</comment>
<proteinExistence type="predicted"/>
<dbReference type="Proteomes" id="UP000481109">
    <property type="component" value="Unassembled WGS sequence"/>
</dbReference>
<gene>
    <name evidence="1" type="ORF">G6045_32045</name>
</gene>
<dbReference type="EMBL" id="JAAKZW010000204">
    <property type="protein sequence ID" value="NGO80258.1"/>
    <property type="molecule type" value="Genomic_DNA"/>
</dbReference>
<keyword evidence="2" id="KW-1185">Reference proteome</keyword>
<organism evidence="1 2">
    <name type="scientific">Streptomyces mesophilus</name>
    <dbReference type="NCBI Taxonomy" id="1775132"/>
    <lineage>
        <taxon>Bacteria</taxon>
        <taxon>Bacillati</taxon>
        <taxon>Actinomycetota</taxon>
        <taxon>Actinomycetes</taxon>
        <taxon>Kitasatosporales</taxon>
        <taxon>Streptomycetaceae</taxon>
        <taxon>Streptomyces</taxon>
    </lineage>
</organism>
<dbReference type="RefSeq" id="WP_165335695.1">
    <property type="nucleotide sequence ID" value="NZ_JAAKZW010000204.1"/>
</dbReference>
<name>A0A6G4XS38_9ACTN</name>
<evidence type="ECO:0000313" key="1">
    <source>
        <dbReference type="EMBL" id="NGO80258.1"/>
    </source>
</evidence>